<accession>A0ABV1ZY93</accession>
<proteinExistence type="predicted"/>
<comment type="caution">
    <text evidence="1">The sequence shown here is derived from an EMBL/GenBank/DDBJ whole genome shotgun (WGS) entry which is preliminary data.</text>
</comment>
<dbReference type="Proteomes" id="UP001432401">
    <property type="component" value="Unassembled WGS sequence"/>
</dbReference>
<dbReference type="RefSeq" id="WP_344180676.1">
    <property type="nucleotide sequence ID" value="NZ_JBEQNB010000010.1"/>
</dbReference>
<gene>
    <name evidence="1" type="ORF">ABUK86_20095</name>
</gene>
<protein>
    <submittedName>
        <fullName evidence="1">Uncharacterized protein</fullName>
    </submittedName>
</protein>
<organism evidence="1 2">
    <name type="scientific">Nocardiopsis tropica</name>
    <dbReference type="NCBI Taxonomy" id="109330"/>
    <lineage>
        <taxon>Bacteria</taxon>
        <taxon>Bacillati</taxon>
        <taxon>Actinomycetota</taxon>
        <taxon>Actinomycetes</taxon>
        <taxon>Streptosporangiales</taxon>
        <taxon>Nocardiopsidaceae</taxon>
        <taxon>Nocardiopsis</taxon>
    </lineage>
</organism>
<reference evidence="1 2" key="1">
    <citation type="submission" date="2024-06" db="EMBL/GenBank/DDBJ databases">
        <authorList>
            <person name="Bataeva Y.V."/>
            <person name="Grigorian L.N."/>
            <person name="Solomentsev V.I."/>
        </authorList>
    </citation>
    <scope>NUCLEOTIDE SEQUENCE [LARGE SCALE GENOMIC DNA]</scope>
    <source>
        <strain evidence="2">SCPM-O-B-12605 (RCAM04882)</strain>
    </source>
</reference>
<keyword evidence="2" id="KW-1185">Reference proteome</keyword>
<evidence type="ECO:0000313" key="1">
    <source>
        <dbReference type="EMBL" id="MES0836090.1"/>
    </source>
</evidence>
<dbReference type="EMBL" id="JBEQNB010000010">
    <property type="protein sequence ID" value="MES0836090.1"/>
    <property type="molecule type" value="Genomic_DNA"/>
</dbReference>
<sequence>MTDRVFRGLGRARERVNRFMADARNAGARSVSAVPDEGAGAEEFALLPRERIRHHAG</sequence>
<evidence type="ECO:0000313" key="2">
    <source>
        <dbReference type="Proteomes" id="UP001432401"/>
    </source>
</evidence>
<name>A0ABV1ZY93_9ACTN</name>